<comment type="caution">
    <text evidence="1">The sequence shown here is derived from an EMBL/GenBank/DDBJ whole genome shotgun (WGS) entry which is preliminary data.</text>
</comment>
<name>A0A820CYA5_9BILA</name>
<gene>
    <name evidence="1" type="ORF">KXQ929_LOCUS41288</name>
</gene>
<reference evidence="1" key="1">
    <citation type="submission" date="2021-02" db="EMBL/GenBank/DDBJ databases">
        <authorList>
            <person name="Nowell W R."/>
        </authorList>
    </citation>
    <scope>NUCLEOTIDE SEQUENCE</scope>
</reference>
<feature type="non-terminal residue" evidence="1">
    <location>
        <position position="1"/>
    </location>
</feature>
<organism evidence="1 2">
    <name type="scientific">Adineta steineri</name>
    <dbReference type="NCBI Taxonomy" id="433720"/>
    <lineage>
        <taxon>Eukaryota</taxon>
        <taxon>Metazoa</taxon>
        <taxon>Spiralia</taxon>
        <taxon>Gnathifera</taxon>
        <taxon>Rotifera</taxon>
        <taxon>Eurotatoria</taxon>
        <taxon>Bdelloidea</taxon>
        <taxon>Adinetida</taxon>
        <taxon>Adinetidae</taxon>
        <taxon>Adineta</taxon>
    </lineage>
</organism>
<dbReference type="AlphaFoldDB" id="A0A820CYA5"/>
<proteinExistence type="predicted"/>
<sequence>MNVVIDSNNELFHIEQESTLTLALNKVINNLQNNSIQGKPSKFTTTIKILHDFSPKQIFAKYYCLKRELEYLFMFTKFCTLILTVFGENQRTTPVLFFKGKGHASADDRQQYSKGIHVIFSPKAVINVPSMNTFITNWWKM</sequence>
<evidence type="ECO:0000313" key="1">
    <source>
        <dbReference type="EMBL" id="CAF4222775.1"/>
    </source>
</evidence>
<evidence type="ECO:0000313" key="2">
    <source>
        <dbReference type="Proteomes" id="UP000663868"/>
    </source>
</evidence>
<dbReference type="Proteomes" id="UP000663868">
    <property type="component" value="Unassembled WGS sequence"/>
</dbReference>
<dbReference type="EMBL" id="CAJOBB010009167">
    <property type="protein sequence ID" value="CAF4222775.1"/>
    <property type="molecule type" value="Genomic_DNA"/>
</dbReference>
<accession>A0A820CYA5</accession>
<protein>
    <submittedName>
        <fullName evidence="1">Uncharacterized protein</fullName>
    </submittedName>
</protein>